<dbReference type="Pfam" id="PF01185">
    <property type="entry name" value="Hydrophobin"/>
    <property type="match status" value="1"/>
</dbReference>
<reference evidence="7 8" key="1">
    <citation type="submission" date="2014-04" db="EMBL/GenBank/DDBJ databases">
        <authorList>
            <consortium name="DOE Joint Genome Institute"/>
            <person name="Kuo A."/>
            <person name="Tarkka M."/>
            <person name="Buscot F."/>
            <person name="Kohler A."/>
            <person name="Nagy L.G."/>
            <person name="Floudas D."/>
            <person name="Copeland A."/>
            <person name="Barry K.W."/>
            <person name="Cichocki N."/>
            <person name="Veneault-Fourrey C."/>
            <person name="LaButti K."/>
            <person name="Lindquist E.A."/>
            <person name="Lipzen A."/>
            <person name="Lundell T."/>
            <person name="Morin E."/>
            <person name="Murat C."/>
            <person name="Sun H."/>
            <person name="Tunlid A."/>
            <person name="Henrissat B."/>
            <person name="Grigoriev I.V."/>
            <person name="Hibbett D.S."/>
            <person name="Martin F."/>
            <person name="Nordberg H.P."/>
            <person name="Cantor M.N."/>
            <person name="Hua S.X."/>
        </authorList>
    </citation>
    <scope>NUCLEOTIDE SEQUENCE [LARGE SCALE GENOMIC DNA]</scope>
    <source>
        <strain evidence="7 8">F 1598</strain>
    </source>
</reference>
<evidence type="ECO:0000313" key="7">
    <source>
        <dbReference type="EMBL" id="KIM84788.1"/>
    </source>
</evidence>
<dbReference type="InParanoid" id="A0A0C3BEP6"/>
<keyword evidence="5 6" id="KW-1015">Disulfide bond</keyword>
<gene>
    <name evidence="7" type="ORF">PILCRDRAFT_369141</name>
</gene>
<dbReference type="GO" id="GO:0009277">
    <property type="term" value="C:fungal-type cell wall"/>
    <property type="evidence" value="ECO:0007669"/>
    <property type="project" value="InterPro"/>
</dbReference>
<name>A0A0C3BEP6_PILCF</name>
<feature type="signal peptide" evidence="6">
    <location>
        <begin position="1"/>
        <end position="17"/>
    </location>
</feature>
<evidence type="ECO:0000256" key="3">
    <source>
        <dbReference type="ARBA" id="ARBA00022512"/>
    </source>
</evidence>
<keyword evidence="4 6" id="KW-0964">Secreted</keyword>
<dbReference type="OrthoDB" id="4225815at2759"/>
<comment type="subcellular location">
    <subcellularLocation>
        <location evidence="1 6">Secreted</location>
        <location evidence="1 6">Cell wall</location>
    </subcellularLocation>
</comment>
<dbReference type="GO" id="GO:0005199">
    <property type="term" value="F:structural constituent of cell wall"/>
    <property type="evidence" value="ECO:0007669"/>
    <property type="project" value="InterPro"/>
</dbReference>
<evidence type="ECO:0000256" key="6">
    <source>
        <dbReference type="RuleBase" id="RU365009"/>
    </source>
</evidence>
<feature type="chain" id="PRO_5013984968" description="Hydrophobin" evidence="6">
    <location>
        <begin position="18"/>
        <end position="107"/>
    </location>
</feature>
<dbReference type="AlphaFoldDB" id="A0A0C3BEP6"/>
<dbReference type="InterPro" id="IPR001338">
    <property type="entry name" value="Class_I_Hydrophobin"/>
</dbReference>
<protein>
    <recommendedName>
        <fullName evidence="6">Hydrophobin</fullName>
    </recommendedName>
</protein>
<sequence length="107" mass="10698">MLAKTVIAVSFAALAVAVPTGSTGQCSTAKQNCCKQVQEASDPDTNSLLGLLGIVADVQGLVGLSCSPLSVVGISSGCAETQTPVCCNNNEFNGLINIGCTPINLGL</sequence>
<dbReference type="EMBL" id="KN832986">
    <property type="protein sequence ID" value="KIM84788.1"/>
    <property type="molecule type" value="Genomic_DNA"/>
</dbReference>
<proteinExistence type="inferred from homology"/>
<organism evidence="7 8">
    <name type="scientific">Piloderma croceum (strain F 1598)</name>
    <dbReference type="NCBI Taxonomy" id="765440"/>
    <lineage>
        <taxon>Eukaryota</taxon>
        <taxon>Fungi</taxon>
        <taxon>Dikarya</taxon>
        <taxon>Basidiomycota</taxon>
        <taxon>Agaricomycotina</taxon>
        <taxon>Agaricomycetes</taxon>
        <taxon>Agaricomycetidae</taxon>
        <taxon>Atheliales</taxon>
        <taxon>Atheliaceae</taxon>
        <taxon>Piloderma</taxon>
    </lineage>
</organism>
<dbReference type="Proteomes" id="UP000054166">
    <property type="component" value="Unassembled WGS sequence"/>
</dbReference>
<keyword evidence="6" id="KW-0732">Signal</keyword>
<reference evidence="8" key="2">
    <citation type="submission" date="2015-01" db="EMBL/GenBank/DDBJ databases">
        <title>Evolutionary Origins and Diversification of the Mycorrhizal Mutualists.</title>
        <authorList>
            <consortium name="DOE Joint Genome Institute"/>
            <consortium name="Mycorrhizal Genomics Consortium"/>
            <person name="Kohler A."/>
            <person name="Kuo A."/>
            <person name="Nagy L.G."/>
            <person name="Floudas D."/>
            <person name="Copeland A."/>
            <person name="Barry K.W."/>
            <person name="Cichocki N."/>
            <person name="Veneault-Fourrey C."/>
            <person name="LaButti K."/>
            <person name="Lindquist E.A."/>
            <person name="Lipzen A."/>
            <person name="Lundell T."/>
            <person name="Morin E."/>
            <person name="Murat C."/>
            <person name="Riley R."/>
            <person name="Ohm R."/>
            <person name="Sun H."/>
            <person name="Tunlid A."/>
            <person name="Henrissat B."/>
            <person name="Grigoriev I.V."/>
            <person name="Hibbett D.S."/>
            <person name="Martin F."/>
        </authorList>
    </citation>
    <scope>NUCLEOTIDE SEQUENCE [LARGE SCALE GENOMIC DNA]</scope>
    <source>
        <strain evidence="8">F 1598</strain>
    </source>
</reference>
<keyword evidence="3 6" id="KW-0134">Cell wall</keyword>
<dbReference type="CDD" id="cd23507">
    <property type="entry name" value="hydrophobin_I"/>
    <property type="match status" value="1"/>
</dbReference>
<dbReference type="STRING" id="765440.A0A0C3BEP6"/>
<dbReference type="SMART" id="SM00075">
    <property type="entry name" value="HYDRO"/>
    <property type="match status" value="1"/>
</dbReference>
<evidence type="ECO:0000256" key="4">
    <source>
        <dbReference type="ARBA" id="ARBA00022525"/>
    </source>
</evidence>
<evidence type="ECO:0000313" key="8">
    <source>
        <dbReference type="Proteomes" id="UP000054166"/>
    </source>
</evidence>
<evidence type="ECO:0000256" key="2">
    <source>
        <dbReference type="ARBA" id="ARBA00010446"/>
    </source>
</evidence>
<evidence type="ECO:0000256" key="1">
    <source>
        <dbReference type="ARBA" id="ARBA00004191"/>
    </source>
</evidence>
<evidence type="ECO:0000256" key="5">
    <source>
        <dbReference type="ARBA" id="ARBA00023157"/>
    </source>
</evidence>
<comment type="similarity">
    <text evidence="2 6">Belongs to the fungal hydrophobin family.</text>
</comment>
<accession>A0A0C3BEP6</accession>
<keyword evidence="8" id="KW-1185">Reference proteome</keyword>
<dbReference type="HOGENOM" id="CLU_105134_2_0_1"/>